<dbReference type="PANTHER" id="PTHR31875:SF23">
    <property type="entry name" value="PROTEIN DEHYDRATION-INDUCED 19 HOMOLOG 4"/>
    <property type="match status" value="1"/>
</dbReference>
<dbReference type="Pfam" id="PF14571">
    <property type="entry name" value="Di19_C"/>
    <property type="match status" value="1"/>
</dbReference>
<evidence type="ECO:0000256" key="1">
    <source>
        <dbReference type="ARBA" id="ARBA00007109"/>
    </source>
</evidence>
<dbReference type="PANTHER" id="PTHR31875">
    <property type="entry name" value="PROTEIN DEHYDRATION-INDUCED 19"/>
    <property type="match status" value="1"/>
</dbReference>
<evidence type="ECO:0000259" key="3">
    <source>
        <dbReference type="Pfam" id="PF05605"/>
    </source>
</evidence>
<protein>
    <recommendedName>
        <fullName evidence="7">Drought induced 19 protein type zinc-binding domain-containing protein</fullName>
    </recommendedName>
</protein>
<reference evidence="5" key="1">
    <citation type="journal article" date="2016" name="Nat. Genet.">
        <title>A high-quality carrot genome assembly provides new insights into carotenoid accumulation and asterid genome evolution.</title>
        <authorList>
            <person name="Iorizzo M."/>
            <person name="Ellison S."/>
            <person name="Senalik D."/>
            <person name="Zeng P."/>
            <person name="Satapoomin P."/>
            <person name="Huang J."/>
            <person name="Bowman M."/>
            <person name="Iovene M."/>
            <person name="Sanseverino W."/>
            <person name="Cavagnaro P."/>
            <person name="Yildiz M."/>
            <person name="Macko-Podgorni A."/>
            <person name="Moranska E."/>
            <person name="Grzebelus E."/>
            <person name="Grzebelus D."/>
            <person name="Ashrafi H."/>
            <person name="Zheng Z."/>
            <person name="Cheng S."/>
            <person name="Spooner D."/>
            <person name="Van Deynze A."/>
            <person name="Simon P."/>
        </authorList>
    </citation>
    <scope>NUCLEOTIDE SEQUENCE</scope>
    <source>
        <tissue evidence="5">Leaf</tissue>
    </source>
</reference>
<dbReference type="Pfam" id="PF05605">
    <property type="entry name" value="zf-Di19"/>
    <property type="match status" value="1"/>
</dbReference>
<evidence type="ECO:0000313" key="5">
    <source>
        <dbReference type="EMBL" id="WOG83426.1"/>
    </source>
</evidence>
<gene>
    <name evidence="5" type="ORF">DCAR_0102601</name>
</gene>
<accession>A0AAF0W761</accession>
<evidence type="ECO:0000256" key="2">
    <source>
        <dbReference type="SAM" id="MobiDB-lite"/>
    </source>
</evidence>
<feature type="domain" description="Di19 zinc-binding" evidence="3">
    <location>
        <begin position="38"/>
        <end position="90"/>
    </location>
</feature>
<dbReference type="InterPro" id="IPR008598">
    <property type="entry name" value="Di19_Zn-bd"/>
</dbReference>
<dbReference type="InterPro" id="IPR033347">
    <property type="entry name" value="Di19"/>
</dbReference>
<evidence type="ECO:0008006" key="7">
    <source>
        <dbReference type="Google" id="ProtNLM"/>
    </source>
</evidence>
<keyword evidence="6" id="KW-1185">Reference proteome</keyword>
<reference evidence="5" key="2">
    <citation type="submission" date="2022-03" db="EMBL/GenBank/DDBJ databases">
        <title>Draft title - Genomic analysis of global carrot germplasm unveils the trajectory of domestication and the origin of high carotenoid orange carrot.</title>
        <authorList>
            <person name="Iorizzo M."/>
            <person name="Ellison S."/>
            <person name="Senalik D."/>
            <person name="Macko-Podgorni A."/>
            <person name="Grzebelus D."/>
            <person name="Bostan H."/>
            <person name="Rolling W."/>
            <person name="Curaba J."/>
            <person name="Simon P."/>
        </authorList>
    </citation>
    <scope>NUCLEOTIDE SEQUENCE</scope>
    <source>
        <tissue evidence="5">Leaf</tissue>
    </source>
</reference>
<evidence type="ECO:0000313" key="6">
    <source>
        <dbReference type="Proteomes" id="UP000077755"/>
    </source>
</evidence>
<dbReference type="InterPro" id="IPR027935">
    <property type="entry name" value="Di19_C"/>
</dbReference>
<sequence length="202" mass="22500">MDSDFGARISTSSKRYQFLSDPFSEEEEMEGDEETRPEYMCPFCAEDFDMVGLCCHIDEEHMVEAKNGACPICAMKVGMDLVSHITMQHGSLLKISFTYIELREGNLHSLLQGSSGLVSSANTEADPLLSSFMYNPPANDDPVNIQPHSSDKAFSVEDNFVESSSKRKAPQPVLSDKDHEERARKCEFVQGLLLSTFLDDGL</sequence>
<organism evidence="5 6">
    <name type="scientific">Daucus carota subsp. sativus</name>
    <name type="common">Carrot</name>
    <dbReference type="NCBI Taxonomy" id="79200"/>
    <lineage>
        <taxon>Eukaryota</taxon>
        <taxon>Viridiplantae</taxon>
        <taxon>Streptophyta</taxon>
        <taxon>Embryophyta</taxon>
        <taxon>Tracheophyta</taxon>
        <taxon>Spermatophyta</taxon>
        <taxon>Magnoliopsida</taxon>
        <taxon>eudicotyledons</taxon>
        <taxon>Gunneridae</taxon>
        <taxon>Pentapetalae</taxon>
        <taxon>asterids</taxon>
        <taxon>campanulids</taxon>
        <taxon>Apiales</taxon>
        <taxon>Apiaceae</taxon>
        <taxon>Apioideae</taxon>
        <taxon>Scandiceae</taxon>
        <taxon>Daucinae</taxon>
        <taxon>Daucus</taxon>
        <taxon>Daucus sect. Daucus</taxon>
    </lineage>
</organism>
<feature type="region of interest" description="Disordered" evidence="2">
    <location>
        <begin position="160"/>
        <end position="181"/>
    </location>
</feature>
<comment type="similarity">
    <text evidence="1">Belongs to the Di19 family.</text>
</comment>
<dbReference type="EMBL" id="CP093343">
    <property type="protein sequence ID" value="WOG83426.1"/>
    <property type="molecule type" value="Genomic_DNA"/>
</dbReference>
<feature type="domain" description="Di19 C-terminal" evidence="4">
    <location>
        <begin position="97"/>
        <end position="196"/>
    </location>
</feature>
<evidence type="ECO:0000259" key="4">
    <source>
        <dbReference type="Pfam" id="PF14571"/>
    </source>
</evidence>
<name>A0AAF0W761_DAUCS</name>
<dbReference type="AlphaFoldDB" id="A0AAF0W761"/>
<dbReference type="Proteomes" id="UP000077755">
    <property type="component" value="Chromosome 1"/>
</dbReference>
<proteinExistence type="inferred from homology"/>